<dbReference type="GO" id="GO:0005576">
    <property type="term" value="C:extracellular region"/>
    <property type="evidence" value="ECO:0007669"/>
    <property type="project" value="UniProtKB-SubCell"/>
</dbReference>
<keyword evidence="6" id="KW-0732">Signal</keyword>
<dbReference type="Ensembl" id="ENSONIT00000045146.1">
    <property type="protein sequence ID" value="ENSONIP00000031398.1"/>
    <property type="gene ID" value="ENSONIG00000038417.1"/>
</dbReference>
<keyword evidence="4" id="KW-0929">Antimicrobial</keyword>
<evidence type="ECO:0000313" key="7">
    <source>
        <dbReference type="Ensembl" id="ENSONIP00000031398.1"/>
    </source>
</evidence>
<sequence>MKGVVIFLVLTLVLFMAEPVEPGFRSRFRYGLQRFRGKAIDRYTEREKINESGGGGAHTHIKWCHTCGHWNV</sequence>
<reference evidence="7" key="2">
    <citation type="submission" date="2025-08" db="UniProtKB">
        <authorList>
            <consortium name="Ensembl"/>
        </authorList>
    </citation>
    <scope>IDENTIFICATION</scope>
</reference>
<feature type="signal peptide" evidence="6">
    <location>
        <begin position="1"/>
        <end position="22"/>
    </location>
</feature>
<keyword evidence="8" id="KW-1185">Reference proteome</keyword>
<evidence type="ECO:0000256" key="1">
    <source>
        <dbReference type="ARBA" id="ARBA00004613"/>
    </source>
</evidence>
<evidence type="ECO:0000256" key="4">
    <source>
        <dbReference type="ARBA" id="ARBA00022529"/>
    </source>
</evidence>
<reference evidence="8" key="1">
    <citation type="submission" date="2012-01" db="EMBL/GenBank/DDBJ databases">
        <title>The Genome Sequence of Oreochromis niloticus (Nile Tilapia).</title>
        <authorList>
            <consortium name="Broad Institute Genome Assembly Team"/>
            <consortium name="Broad Institute Sequencing Platform"/>
            <person name="Di Palma F."/>
            <person name="Johnson J."/>
            <person name="Lander E.S."/>
            <person name="Lindblad-Toh K."/>
        </authorList>
    </citation>
    <scope>NUCLEOTIDE SEQUENCE [LARGE SCALE GENOMIC DNA]</scope>
</reference>
<accession>A0A669B6P5</accession>
<reference evidence="7" key="3">
    <citation type="submission" date="2025-09" db="UniProtKB">
        <authorList>
            <consortium name="Ensembl"/>
        </authorList>
    </citation>
    <scope>IDENTIFICATION</scope>
</reference>
<dbReference type="InParanoid" id="A0A669B6P5"/>
<evidence type="ECO:0000256" key="5">
    <source>
        <dbReference type="ARBA" id="ARBA00023022"/>
    </source>
</evidence>
<proteinExistence type="inferred from homology"/>
<organism evidence="7 8">
    <name type="scientific">Oreochromis niloticus</name>
    <name type="common">Nile tilapia</name>
    <name type="synonym">Tilapia nilotica</name>
    <dbReference type="NCBI Taxonomy" id="8128"/>
    <lineage>
        <taxon>Eukaryota</taxon>
        <taxon>Metazoa</taxon>
        <taxon>Chordata</taxon>
        <taxon>Craniata</taxon>
        <taxon>Vertebrata</taxon>
        <taxon>Euteleostomi</taxon>
        <taxon>Actinopterygii</taxon>
        <taxon>Neopterygii</taxon>
        <taxon>Teleostei</taxon>
        <taxon>Neoteleostei</taxon>
        <taxon>Acanthomorphata</taxon>
        <taxon>Ovalentaria</taxon>
        <taxon>Cichlomorphae</taxon>
        <taxon>Cichliformes</taxon>
        <taxon>Cichlidae</taxon>
        <taxon>African cichlids</taxon>
        <taxon>Pseudocrenilabrinae</taxon>
        <taxon>Oreochromini</taxon>
        <taxon>Oreochromis</taxon>
    </lineage>
</organism>
<keyword evidence="3" id="KW-0964">Secreted</keyword>
<comment type="subcellular location">
    <subcellularLocation>
        <location evidence="1">Secreted</location>
    </subcellularLocation>
</comment>
<comment type="similarity">
    <text evidence="2">Belongs to the pleurocidin family.</text>
</comment>
<evidence type="ECO:0000313" key="8">
    <source>
        <dbReference type="Proteomes" id="UP000005207"/>
    </source>
</evidence>
<keyword evidence="5" id="KW-0044">Antibiotic</keyword>
<dbReference type="InterPro" id="IPR012515">
    <property type="entry name" value="Antimicrobial12"/>
</dbReference>
<evidence type="ECO:0000256" key="6">
    <source>
        <dbReference type="SAM" id="SignalP"/>
    </source>
</evidence>
<name>A0A669B6P5_ORENI</name>
<dbReference type="AlphaFoldDB" id="A0A669B6P5"/>
<dbReference type="Proteomes" id="UP000005207">
    <property type="component" value="Linkage group LG15"/>
</dbReference>
<dbReference type="GeneTree" id="ENSGT00940000178466"/>
<protein>
    <submittedName>
        <fullName evidence="7">Uncharacterized protein</fullName>
    </submittedName>
</protein>
<dbReference type="Pfam" id="PF08107">
    <property type="entry name" value="Antimicrobial12"/>
    <property type="match status" value="1"/>
</dbReference>
<feature type="chain" id="PRO_5025458210" evidence="6">
    <location>
        <begin position="23"/>
        <end position="72"/>
    </location>
</feature>
<evidence type="ECO:0000256" key="3">
    <source>
        <dbReference type="ARBA" id="ARBA00022525"/>
    </source>
</evidence>
<evidence type="ECO:0000256" key="2">
    <source>
        <dbReference type="ARBA" id="ARBA00007419"/>
    </source>
</evidence>
<dbReference type="GO" id="GO:0042742">
    <property type="term" value="P:defense response to bacterium"/>
    <property type="evidence" value="ECO:0007669"/>
    <property type="project" value="UniProtKB-KW"/>
</dbReference>